<dbReference type="EMBL" id="BMGM01000004">
    <property type="protein sequence ID" value="GGE32130.1"/>
    <property type="molecule type" value="Genomic_DNA"/>
</dbReference>
<accession>A0ABQ1SG34</accession>
<dbReference type="InterPro" id="IPR007863">
    <property type="entry name" value="Peptidase_M16_C"/>
</dbReference>
<evidence type="ECO:0000256" key="6">
    <source>
        <dbReference type="ARBA" id="ARBA00022833"/>
    </source>
</evidence>
<keyword evidence="7" id="KW-0482">Metalloprotease</keyword>
<gene>
    <name evidence="11" type="ORF">GCM10010832_10530</name>
</gene>
<name>A0ABQ1SG34_9FLAO</name>
<feature type="domain" description="Peptidase M16 C-terminal" evidence="10">
    <location>
        <begin position="190"/>
        <end position="375"/>
    </location>
</feature>
<comment type="cofactor">
    <cofactor evidence="1">
        <name>Zn(2+)</name>
        <dbReference type="ChEBI" id="CHEBI:29105"/>
    </cofactor>
</comment>
<dbReference type="Pfam" id="PF00675">
    <property type="entry name" value="Peptidase_M16"/>
    <property type="match status" value="1"/>
</dbReference>
<evidence type="ECO:0000256" key="1">
    <source>
        <dbReference type="ARBA" id="ARBA00001947"/>
    </source>
</evidence>
<dbReference type="PANTHER" id="PTHR43690">
    <property type="entry name" value="NARDILYSIN"/>
    <property type="match status" value="1"/>
</dbReference>
<dbReference type="Gene3D" id="3.30.830.10">
    <property type="entry name" value="Metalloenzyme, LuxS/M16 peptidase-like"/>
    <property type="match status" value="4"/>
</dbReference>
<comment type="caution">
    <text evidence="11">The sequence shown here is derived from an EMBL/GenBank/DDBJ whole genome shotgun (WGS) entry which is preliminary data.</text>
</comment>
<reference evidence="12" key="1">
    <citation type="journal article" date="2019" name="Int. J. Syst. Evol. Microbiol.">
        <title>The Global Catalogue of Microorganisms (GCM) 10K type strain sequencing project: providing services to taxonomists for standard genome sequencing and annotation.</title>
        <authorList>
            <consortium name="The Broad Institute Genomics Platform"/>
            <consortium name="The Broad Institute Genome Sequencing Center for Infectious Disease"/>
            <person name="Wu L."/>
            <person name="Ma J."/>
        </authorList>
    </citation>
    <scope>NUCLEOTIDE SEQUENCE [LARGE SCALE GENOMIC DNA]</scope>
    <source>
        <strain evidence="12">CGMCC 1.12931</strain>
    </source>
</reference>
<evidence type="ECO:0000256" key="7">
    <source>
        <dbReference type="ARBA" id="ARBA00023049"/>
    </source>
</evidence>
<proteinExistence type="inferred from homology"/>
<dbReference type="PROSITE" id="PS00143">
    <property type="entry name" value="INSULINASE"/>
    <property type="match status" value="1"/>
</dbReference>
<sequence>MWSQDFQDLSKELPVDENVRIGTLKNGLTYYIRNNEKPEDKVDLRLVLKAGSILETDEQKGLAHFMEHMCFNGTERFPKNTLVDYLQSIGVKFGQHLNAYTSFDETVYFLPIPADDKEKVNKGFQILEDWAFNTVLTPEEIDKERGVVLEEYRIGLGANKRMMSEYLPKLMHNSRYAERLPIGEKEIIENFTYDKLTSFYKDWYRPNLMSVIVVGDVDVEEMEKKVKKHFAKYKNPKNEKPRKYYGLPGHEETLVSVVTDPEATGTNVRVMYKDEEKDPATKTLGDFRENMLKSLFSSMLNNRLREKSNESNPPYTYAYSFHGSTYAKDYKAFQSFAMTAEDKQLEALQVIMEENARAKKFGFSASEFERAKEQLLSRAESSYNERDKKKSSQYVSAYQNNFLEDSPLLSEEYTFDAYNHFMPTVQLEEVNQLAKDLIKAQNTVVILTGPEKEGLTPPTEDEVLAVLDIDESNLEPYQDSEIAESLVRNPLPKGEITAKETNETLGTTVYTLSNGAKLTVKPTDFKNDEIMFRAISYGGSNLLSNEDYKEVQWALSGLNEAGIAGMNQNDLNKFMSGKEANLRMSIGSTTESMFGSTRPKDFELLMQMVYANFTDLNYDEEAFETFKTKQNSFFSNMSAMPQFYYQEQFYGYLMEDNPRFNGMLPSEEDWENTNYKKAYEFYQQQFSNAGDFHFFLVGNVDLNEVEELAKTYIASLPAKDNADKMIDLGYRMKNGEIKKVVKKGTDPKSTVNIMMYGDVEYDSGEALAMKALGEILSIKLIEELRENESGVYGVSARGSMNKMPYASYNFSIQFPCGPENAEQLTNSALKELDKIIAEGPTAKDLEKFKEAQKVEFKEKSKENNFWMGQLTNAYTDQKSPDKMLEYLERVEALEANKVQEVAKKYLTKNRIIGMHMPEDES</sequence>
<keyword evidence="4" id="KW-0479">Metal-binding</keyword>
<dbReference type="InterPro" id="IPR001431">
    <property type="entry name" value="Pept_M16_Zn_BS"/>
</dbReference>
<dbReference type="SUPFAM" id="SSF63411">
    <property type="entry name" value="LuxS/MPP-like metallohydrolase"/>
    <property type="match status" value="4"/>
</dbReference>
<feature type="domain" description="Peptidase M16 C-terminal" evidence="10">
    <location>
        <begin position="674"/>
        <end position="850"/>
    </location>
</feature>
<dbReference type="Pfam" id="PF05193">
    <property type="entry name" value="Peptidase_M16_C"/>
    <property type="match status" value="2"/>
</dbReference>
<dbReference type="InterPro" id="IPR011249">
    <property type="entry name" value="Metalloenz_LuxS/M16"/>
</dbReference>
<protein>
    <submittedName>
        <fullName evidence="11">Zinc protease</fullName>
    </submittedName>
</protein>
<keyword evidence="6" id="KW-0862">Zinc</keyword>
<evidence type="ECO:0000256" key="5">
    <source>
        <dbReference type="ARBA" id="ARBA00022801"/>
    </source>
</evidence>
<dbReference type="InterPro" id="IPR011765">
    <property type="entry name" value="Pept_M16_N"/>
</dbReference>
<dbReference type="GO" id="GO:0008233">
    <property type="term" value="F:peptidase activity"/>
    <property type="evidence" value="ECO:0007669"/>
    <property type="project" value="UniProtKB-KW"/>
</dbReference>
<evidence type="ECO:0000256" key="4">
    <source>
        <dbReference type="ARBA" id="ARBA00022723"/>
    </source>
</evidence>
<dbReference type="GO" id="GO:0006508">
    <property type="term" value="P:proteolysis"/>
    <property type="evidence" value="ECO:0007669"/>
    <property type="project" value="UniProtKB-KW"/>
</dbReference>
<evidence type="ECO:0000259" key="10">
    <source>
        <dbReference type="Pfam" id="PF05193"/>
    </source>
</evidence>
<evidence type="ECO:0000313" key="12">
    <source>
        <dbReference type="Proteomes" id="UP000599179"/>
    </source>
</evidence>
<feature type="domain" description="Peptidase M16 N-terminal" evidence="9">
    <location>
        <begin position="34"/>
        <end position="153"/>
    </location>
</feature>
<evidence type="ECO:0000259" key="9">
    <source>
        <dbReference type="Pfam" id="PF00675"/>
    </source>
</evidence>
<keyword evidence="3 11" id="KW-0645">Protease</keyword>
<evidence type="ECO:0000313" key="11">
    <source>
        <dbReference type="EMBL" id="GGE32130.1"/>
    </source>
</evidence>
<dbReference type="InterPro" id="IPR050626">
    <property type="entry name" value="Peptidase_M16"/>
</dbReference>
<comment type="similarity">
    <text evidence="2 8">Belongs to the peptidase M16 family.</text>
</comment>
<organism evidence="11 12">
    <name type="scientific">Psychroflexus planctonicus</name>
    <dbReference type="NCBI Taxonomy" id="1526575"/>
    <lineage>
        <taxon>Bacteria</taxon>
        <taxon>Pseudomonadati</taxon>
        <taxon>Bacteroidota</taxon>
        <taxon>Flavobacteriia</taxon>
        <taxon>Flavobacteriales</taxon>
        <taxon>Flavobacteriaceae</taxon>
        <taxon>Psychroflexus</taxon>
    </lineage>
</organism>
<dbReference type="PANTHER" id="PTHR43690:SF34">
    <property type="entry name" value="ZINC PROTEASE PQQL-LIKE"/>
    <property type="match status" value="1"/>
</dbReference>
<evidence type="ECO:0000256" key="8">
    <source>
        <dbReference type="RuleBase" id="RU004447"/>
    </source>
</evidence>
<keyword evidence="5" id="KW-0378">Hydrolase</keyword>
<keyword evidence="12" id="KW-1185">Reference proteome</keyword>
<evidence type="ECO:0000256" key="2">
    <source>
        <dbReference type="ARBA" id="ARBA00007261"/>
    </source>
</evidence>
<evidence type="ECO:0000256" key="3">
    <source>
        <dbReference type="ARBA" id="ARBA00022670"/>
    </source>
</evidence>
<dbReference type="Proteomes" id="UP000599179">
    <property type="component" value="Unassembled WGS sequence"/>
</dbReference>